<gene>
    <name evidence="2" type="ORF">LTR97_012181</name>
</gene>
<organism evidence="2 3">
    <name type="scientific">Elasticomyces elasticus</name>
    <dbReference type="NCBI Taxonomy" id="574655"/>
    <lineage>
        <taxon>Eukaryota</taxon>
        <taxon>Fungi</taxon>
        <taxon>Dikarya</taxon>
        <taxon>Ascomycota</taxon>
        <taxon>Pezizomycotina</taxon>
        <taxon>Dothideomycetes</taxon>
        <taxon>Dothideomycetidae</taxon>
        <taxon>Mycosphaerellales</taxon>
        <taxon>Teratosphaeriaceae</taxon>
        <taxon>Elasticomyces</taxon>
    </lineage>
</organism>
<sequence>MLVLNRRTETVPHVKIYLRAPGKPDQLLDTVPAARIREHSATIDGALAAAGENAELTKTVYISGASSGALDFVIHRIAGKQEGRNLHIKVHDMPLVRAVAVFEAVEVLKVRPAQTHVEGHVVGYISHDKVTPDEMMAVARASYPYRDTIKIYNTLVQQVAWGLVHGRYDDVEANFLHNRSRDFSEFCRDVTKRMWELKAKKDEHDARSPDHDTTPIDMSAITGA</sequence>
<name>A0AAN7VXM1_9PEZI</name>
<evidence type="ECO:0000313" key="2">
    <source>
        <dbReference type="EMBL" id="KAK5690625.1"/>
    </source>
</evidence>
<protein>
    <submittedName>
        <fullName evidence="2">Uncharacterized protein</fullName>
    </submittedName>
</protein>
<accession>A0AAN7VXM1</accession>
<dbReference type="AlphaFoldDB" id="A0AAN7VXM1"/>
<comment type="caution">
    <text evidence="2">The sequence shown here is derived from an EMBL/GenBank/DDBJ whole genome shotgun (WGS) entry which is preliminary data.</text>
</comment>
<proteinExistence type="predicted"/>
<dbReference type="Proteomes" id="UP001310594">
    <property type="component" value="Unassembled WGS sequence"/>
</dbReference>
<evidence type="ECO:0000313" key="3">
    <source>
        <dbReference type="Proteomes" id="UP001310594"/>
    </source>
</evidence>
<feature type="region of interest" description="Disordered" evidence="1">
    <location>
        <begin position="200"/>
        <end position="224"/>
    </location>
</feature>
<evidence type="ECO:0000256" key="1">
    <source>
        <dbReference type="SAM" id="MobiDB-lite"/>
    </source>
</evidence>
<feature type="compositionally biased region" description="Basic and acidic residues" evidence="1">
    <location>
        <begin position="200"/>
        <end position="214"/>
    </location>
</feature>
<dbReference type="EMBL" id="JAVRQU010000024">
    <property type="protein sequence ID" value="KAK5690625.1"/>
    <property type="molecule type" value="Genomic_DNA"/>
</dbReference>
<reference evidence="2" key="1">
    <citation type="submission" date="2023-08" db="EMBL/GenBank/DDBJ databases">
        <title>Black Yeasts Isolated from many extreme environments.</title>
        <authorList>
            <person name="Coleine C."/>
            <person name="Stajich J.E."/>
            <person name="Selbmann L."/>
        </authorList>
    </citation>
    <scope>NUCLEOTIDE SEQUENCE</scope>
    <source>
        <strain evidence="2">CCFEE 5810</strain>
    </source>
</reference>